<dbReference type="Gene3D" id="3.90.25.10">
    <property type="entry name" value="UDP-galactose 4-epimerase, domain 1"/>
    <property type="match status" value="1"/>
</dbReference>
<accession>A0A8K0WTR3</accession>
<dbReference type="InterPro" id="IPR051609">
    <property type="entry name" value="NmrA/Isoflavone_reductase-like"/>
</dbReference>
<dbReference type="Proteomes" id="UP000813444">
    <property type="component" value="Unassembled WGS sequence"/>
</dbReference>
<reference evidence="5" key="1">
    <citation type="journal article" date="2021" name="Nat. Commun.">
        <title>Genetic determinants of endophytism in the Arabidopsis root mycobiome.</title>
        <authorList>
            <person name="Mesny F."/>
            <person name="Miyauchi S."/>
            <person name="Thiergart T."/>
            <person name="Pickel B."/>
            <person name="Atanasova L."/>
            <person name="Karlsson M."/>
            <person name="Huettel B."/>
            <person name="Barry K.W."/>
            <person name="Haridas S."/>
            <person name="Chen C."/>
            <person name="Bauer D."/>
            <person name="Andreopoulos W."/>
            <person name="Pangilinan J."/>
            <person name="LaButti K."/>
            <person name="Riley R."/>
            <person name="Lipzen A."/>
            <person name="Clum A."/>
            <person name="Drula E."/>
            <person name="Henrissat B."/>
            <person name="Kohler A."/>
            <person name="Grigoriev I.V."/>
            <person name="Martin F.M."/>
            <person name="Hacquard S."/>
        </authorList>
    </citation>
    <scope>NUCLEOTIDE SEQUENCE</scope>
    <source>
        <strain evidence="5">MPI-CAGE-CH-0235</strain>
    </source>
</reference>
<keyword evidence="2" id="KW-0521">NADP</keyword>
<protein>
    <recommendedName>
        <fullName evidence="4">NmrA-like domain-containing protein</fullName>
    </recommendedName>
</protein>
<evidence type="ECO:0000259" key="4">
    <source>
        <dbReference type="Pfam" id="PF05368"/>
    </source>
</evidence>
<keyword evidence="3" id="KW-0560">Oxidoreductase</keyword>
<dbReference type="AlphaFoldDB" id="A0A8K0WTR3"/>
<evidence type="ECO:0000313" key="5">
    <source>
        <dbReference type="EMBL" id="KAH7324511.1"/>
    </source>
</evidence>
<evidence type="ECO:0000256" key="1">
    <source>
        <dbReference type="ARBA" id="ARBA00005725"/>
    </source>
</evidence>
<dbReference type="InterPro" id="IPR036291">
    <property type="entry name" value="NAD(P)-bd_dom_sf"/>
</dbReference>
<organism evidence="5 6">
    <name type="scientific">Stachybotrys elegans</name>
    <dbReference type="NCBI Taxonomy" id="80388"/>
    <lineage>
        <taxon>Eukaryota</taxon>
        <taxon>Fungi</taxon>
        <taxon>Dikarya</taxon>
        <taxon>Ascomycota</taxon>
        <taxon>Pezizomycotina</taxon>
        <taxon>Sordariomycetes</taxon>
        <taxon>Hypocreomycetidae</taxon>
        <taxon>Hypocreales</taxon>
        <taxon>Stachybotryaceae</taxon>
        <taxon>Stachybotrys</taxon>
    </lineage>
</organism>
<proteinExistence type="inferred from homology"/>
<dbReference type="EMBL" id="JAGPNK010000003">
    <property type="protein sequence ID" value="KAH7324511.1"/>
    <property type="molecule type" value="Genomic_DNA"/>
</dbReference>
<dbReference type="SUPFAM" id="SSF51735">
    <property type="entry name" value="NAD(P)-binding Rossmann-fold domains"/>
    <property type="match status" value="1"/>
</dbReference>
<dbReference type="PANTHER" id="PTHR47706">
    <property type="entry name" value="NMRA-LIKE FAMILY PROTEIN"/>
    <property type="match status" value="1"/>
</dbReference>
<dbReference type="Gene3D" id="3.40.50.720">
    <property type="entry name" value="NAD(P)-binding Rossmann-like Domain"/>
    <property type="match status" value="1"/>
</dbReference>
<dbReference type="Pfam" id="PF05368">
    <property type="entry name" value="NmrA"/>
    <property type="match status" value="1"/>
</dbReference>
<dbReference type="PANTHER" id="PTHR47706:SF4">
    <property type="entry name" value="NMRA-LIKE DOMAIN-CONTAINING PROTEIN"/>
    <property type="match status" value="1"/>
</dbReference>
<sequence length="320" mass="35445">MVKVAIAGGSGQVAREIIDVLVAEGKHEVTIMSRKTIQEPQEDEFAPSIGWKMVDYGDKTSLAQALTGIHTVLSFVQTLSDPGQVAQRNLIDASIAAGVKRFAPSEYGSKETTGMPWCQVKESIREYLEKVTNEGSNLEYTLFQPGLFLNYVAFPHKTSKHLEPLQALVDFENKRAILVKDYEDSTMTFTTVQDVAAIVARALDYQGKWPKNGGICGNRLTLRQLADIGERVLGCPFTVEKVELKDLEAGDLTASWHLEARHSAIPEEEAKTMLRTVTIGLLLSISKGAWDSSDEMSRLFPDYRLTSTEEFLGKVWGSNE</sequence>
<comment type="similarity">
    <text evidence="1">Belongs to the NmrA-type oxidoreductase family. Isoflavone reductase subfamily.</text>
</comment>
<comment type="caution">
    <text evidence="5">The sequence shown here is derived from an EMBL/GenBank/DDBJ whole genome shotgun (WGS) entry which is preliminary data.</text>
</comment>
<evidence type="ECO:0000313" key="6">
    <source>
        <dbReference type="Proteomes" id="UP000813444"/>
    </source>
</evidence>
<evidence type="ECO:0000256" key="2">
    <source>
        <dbReference type="ARBA" id="ARBA00022857"/>
    </source>
</evidence>
<keyword evidence="6" id="KW-1185">Reference proteome</keyword>
<gene>
    <name evidence="5" type="ORF">B0I35DRAFT_369735</name>
</gene>
<dbReference type="OrthoDB" id="10000533at2759"/>
<feature type="domain" description="NmrA-like" evidence="4">
    <location>
        <begin position="3"/>
        <end position="311"/>
    </location>
</feature>
<evidence type="ECO:0000256" key="3">
    <source>
        <dbReference type="ARBA" id="ARBA00023002"/>
    </source>
</evidence>
<dbReference type="GO" id="GO:0016491">
    <property type="term" value="F:oxidoreductase activity"/>
    <property type="evidence" value="ECO:0007669"/>
    <property type="project" value="UniProtKB-KW"/>
</dbReference>
<dbReference type="InterPro" id="IPR008030">
    <property type="entry name" value="NmrA-like"/>
</dbReference>
<name>A0A8K0WTR3_9HYPO</name>